<evidence type="ECO:0000256" key="8">
    <source>
        <dbReference type="ARBA" id="ARBA00023034"/>
    </source>
</evidence>
<evidence type="ECO:0000256" key="10">
    <source>
        <dbReference type="SAM" id="MobiDB-lite"/>
    </source>
</evidence>
<keyword evidence="8" id="KW-0333">Golgi apparatus</keyword>
<feature type="transmembrane region" description="Helical" evidence="11">
    <location>
        <begin position="230"/>
        <end position="251"/>
    </location>
</feature>
<dbReference type="Proteomes" id="UP000027265">
    <property type="component" value="Unassembled WGS sequence"/>
</dbReference>
<dbReference type="STRING" id="933084.A0A067QD01"/>
<evidence type="ECO:0000256" key="11">
    <source>
        <dbReference type="SAM" id="Phobius"/>
    </source>
</evidence>
<dbReference type="OrthoDB" id="166803at2759"/>
<proteinExistence type="inferred from homology"/>
<protein>
    <recommendedName>
        <fullName evidence="4">Golgi apparatus membrane protein TVP38</fullName>
    </recommendedName>
    <alternativeName>
        <fullName evidence="5">Golgi apparatus membrane protein tvp38</fullName>
    </alternativeName>
</protein>
<feature type="domain" description="VTT" evidence="12">
    <location>
        <begin position="96"/>
        <end position="210"/>
    </location>
</feature>
<evidence type="ECO:0000313" key="14">
    <source>
        <dbReference type="Proteomes" id="UP000027265"/>
    </source>
</evidence>
<dbReference type="GO" id="GO:0016192">
    <property type="term" value="P:vesicle-mediated transport"/>
    <property type="evidence" value="ECO:0007669"/>
    <property type="project" value="TreeGrafter"/>
</dbReference>
<evidence type="ECO:0000259" key="12">
    <source>
        <dbReference type="Pfam" id="PF09335"/>
    </source>
</evidence>
<dbReference type="PANTHER" id="PTHR47549">
    <property type="entry name" value="GOLGI APPARATUS MEMBRANE PROTEIN TVP38-RELATED"/>
    <property type="match status" value="1"/>
</dbReference>
<name>A0A067QD01_9AGAM</name>
<feature type="transmembrane region" description="Helical" evidence="11">
    <location>
        <begin position="112"/>
        <end position="133"/>
    </location>
</feature>
<dbReference type="Pfam" id="PF09335">
    <property type="entry name" value="VTT_dom"/>
    <property type="match status" value="1"/>
</dbReference>
<comment type="subcellular location">
    <subcellularLocation>
        <location evidence="2">Golgi apparatus membrane</location>
        <topology evidence="2">Multi-pass membrane protein</topology>
    </subcellularLocation>
</comment>
<evidence type="ECO:0000256" key="3">
    <source>
        <dbReference type="ARBA" id="ARBA00008640"/>
    </source>
</evidence>
<dbReference type="HOGENOM" id="CLU_041954_2_0_1"/>
<sequence>MSVAQSWIVWPFQLTARYAKLTWKRYSRLSLHGKLLIWFLTFFYISLIAAVVVITPARIGQFFYDLAQKISHYQFGWLVLGSVMVLVCFPPFVGFTTAVTLCGFAYGMKGAFVAAPAALLGSAIVFVTLRFLFKKKLRQWSATNEKWQALEAVIRAKGLPLIILIRLSPLPPWVYSNALFASIQAVSLWQFVVATTCLLPKILLHVFIGSRLAALSDDKSRREMDTQTKLINGISIAAGILFGVIAGWVVYYQMQKQVHHLQGTGLPPSTEDLAAEAIDEAGIEGAPLLANFSNESLGVDDNYDLDLEEGGGNGEECRADAKNNGAVQTGVAGRDGSRQR</sequence>
<evidence type="ECO:0000256" key="2">
    <source>
        <dbReference type="ARBA" id="ARBA00004653"/>
    </source>
</evidence>
<dbReference type="InParanoid" id="A0A067QD01"/>
<dbReference type="GO" id="GO:0000022">
    <property type="term" value="P:mitotic spindle elongation"/>
    <property type="evidence" value="ECO:0007669"/>
    <property type="project" value="TreeGrafter"/>
</dbReference>
<organism evidence="13 14">
    <name type="scientific">Jaapia argillacea MUCL 33604</name>
    <dbReference type="NCBI Taxonomy" id="933084"/>
    <lineage>
        <taxon>Eukaryota</taxon>
        <taxon>Fungi</taxon>
        <taxon>Dikarya</taxon>
        <taxon>Basidiomycota</taxon>
        <taxon>Agaricomycotina</taxon>
        <taxon>Agaricomycetes</taxon>
        <taxon>Agaricomycetidae</taxon>
        <taxon>Jaapiales</taxon>
        <taxon>Jaapiaceae</taxon>
        <taxon>Jaapia</taxon>
    </lineage>
</organism>
<gene>
    <name evidence="13" type="ORF">JAAARDRAFT_28501</name>
</gene>
<evidence type="ECO:0000256" key="1">
    <source>
        <dbReference type="ARBA" id="ARBA00002978"/>
    </source>
</evidence>
<dbReference type="InterPro" id="IPR032816">
    <property type="entry name" value="VTT_dom"/>
</dbReference>
<feature type="region of interest" description="Disordered" evidence="10">
    <location>
        <begin position="303"/>
        <end position="340"/>
    </location>
</feature>
<evidence type="ECO:0000256" key="9">
    <source>
        <dbReference type="ARBA" id="ARBA00023136"/>
    </source>
</evidence>
<evidence type="ECO:0000256" key="4">
    <source>
        <dbReference type="ARBA" id="ARBA00013533"/>
    </source>
</evidence>
<evidence type="ECO:0000256" key="5">
    <source>
        <dbReference type="ARBA" id="ARBA00020673"/>
    </source>
</evidence>
<evidence type="ECO:0000256" key="7">
    <source>
        <dbReference type="ARBA" id="ARBA00022989"/>
    </source>
</evidence>
<feature type="transmembrane region" description="Helical" evidence="11">
    <location>
        <begin position="75"/>
        <end position="106"/>
    </location>
</feature>
<dbReference type="GO" id="GO:0000139">
    <property type="term" value="C:Golgi membrane"/>
    <property type="evidence" value="ECO:0007669"/>
    <property type="project" value="UniProtKB-SubCell"/>
</dbReference>
<dbReference type="PANTHER" id="PTHR47549:SF1">
    <property type="entry name" value="GOLGI APPARATUS MEMBRANE PROTEIN TVP38"/>
    <property type="match status" value="1"/>
</dbReference>
<evidence type="ECO:0000313" key="13">
    <source>
        <dbReference type="EMBL" id="KDQ64854.1"/>
    </source>
</evidence>
<dbReference type="AlphaFoldDB" id="A0A067QD01"/>
<keyword evidence="9 11" id="KW-0472">Membrane</keyword>
<dbReference type="EMBL" id="KL197709">
    <property type="protein sequence ID" value="KDQ64854.1"/>
    <property type="molecule type" value="Genomic_DNA"/>
</dbReference>
<comment type="function">
    <text evidence="1">Golgi membrane protein involved in vesicular trafficking and spindle migration.</text>
</comment>
<evidence type="ECO:0000256" key="6">
    <source>
        <dbReference type="ARBA" id="ARBA00022692"/>
    </source>
</evidence>
<keyword evidence="6 11" id="KW-0812">Transmembrane</keyword>
<keyword evidence="7 11" id="KW-1133">Transmembrane helix</keyword>
<feature type="transmembrane region" description="Helical" evidence="11">
    <location>
        <begin position="187"/>
        <end position="209"/>
    </location>
</feature>
<reference evidence="14" key="1">
    <citation type="journal article" date="2014" name="Proc. Natl. Acad. Sci. U.S.A.">
        <title>Extensive sampling of basidiomycete genomes demonstrates inadequacy of the white-rot/brown-rot paradigm for wood decay fungi.</title>
        <authorList>
            <person name="Riley R."/>
            <person name="Salamov A.A."/>
            <person name="Brown D.W."/>
            <person name="Nagy L.G."/>
            <person name="Floudas D."/>
            <person name="Held B.W."/>
            <person name="Levasseur A."/>
            <person name="Lombard V."/>
            <person name="Morin E."/>
            <person name="Otillar R."/>
            <person name="Lindquist E.A."/>
            <person name="Sun H."/>
            <person name="LaButti K.M."/>
            <person name="Schmutz J."/>
            <person name="Jabbour D."/>
            <person name="Luo H."/>
            <person name="Baker S.E."/>
            <person name="Pisabarro A.G."/>
            <person name="Walton J.D."/>
            <person name="Blanchette R.A."/>
            <person name="Henrissat B."/>
            <person name="Martin F."/>
            <person name="Cullen D."/>
            <person name="Hibbett D.S."/>
            <person name="Grigoriev I.V."/>
        </authorList>
    </citation>
    <scope>NUCLEOTIDE SEQUENCE [LARGE SCALE GENOMIC DNA]</scope>
    <source>
        <strain evidence="14">MUCL 33604</strain>
    </source>
</reference>
<feature type="transmembrane region" description="Helical" evidence="11">
    <location>
        <begin position="35"/>
        <end position="54"/>
    </location>
</feature>
<dbReference type="InterPro" id="IPR051076">
    <property type="entry name" value="Golgi_membrane_TVP38/TMEM64"/>
</dbReference>
<comment type="similarity">
    <text evidence="3">Belongs to the TVP38/TMEM64 family.</text>
</comment>
<accession>A0A067QD01</accession>
<keyword evidence="14" id="KW-1185">Reference proteome</keyword>